<dbReference type="InterPro" id="IPR023393">
    <property type="entry name" value="START-like_dom_sf"/>
</dbReference>
<evidence type="ECO:0000313" key="3">
    <source>
        <dbReference type="Proteomes" id="UP001172457"/>
    </source>
</evidence>
<keyword evidence="3" id="KW-1185">Reference proteome</keyword>
<dbReference type="AlphaFoldDB" id="A0AA38W975"/>
<sequence>MLQPKDITINGKKKFSKQIIEAVDETNHQIVFKLIGGELVEIYKTFTITFHVEPKGRKQLATWTFDFEKPNTNVPYPTAMMDYLCEMLADMDVHLNGK</sequence>
<accession>A0AA38W975</accession>
<evidence type="ECO:0000259" key="1">
    <source>
        <dbReference type="SMART" id="SM01037"/>
    </source>
</evidence>
<comment type="caution">
    <text evidence="2">The sequence shown here is derived from an EMBL/GenBank/DDBJ whole genome shotgun (WGS) entry which is preliminary data.</text>
</comment>
<dbReference type="SUPFAM" id="SSF55961">
    <property type="entry name" value="Bet v1-like"/>
    <property type="match status" value="1"/>
</dbReference>
<proteinExistence type="predicted"/>
<dbReference type="Pfam" id="PF00407">
    <property type="entry name" value="Bet_v_1"/>
    <property type="match status" value="1"/>
</dbReference>
<dbReference type="Proteomes" id="UP001172457">
    <property type="component" value="Chromosome 6"/>
</dbReference>
<dbReference type="EMBL" id="JARYMX010000006">
    <property type="protein sequence ID" value="KAJ9543515.1"/>
    <property type="molecule type" value="Genomic_DNA"/>
</dbReference>
<reference evidence="2" key="1">
    <citation type="submission" date="2023-03" db="EMBL/GenBank/DDBJ databases">
        <title>Chromosome-scale reference genome and RAD-based genetic map of yellow starthistle (Centaurea solstitialis) reveal putative structural variation and QTLs associated with invader traits.</title>
        <authorList>
            <person name="Reatini B."/>
            <person name="Cang F.A."/>
            <person name="Jiang Q."/>
            <person name="Mckibben M.T.W."/>
            <person name="Barker M.S."/>
            <person name="Rieseberg L.H."/>
            <person name="Dlugosch K.M."/>
        </authorList>
    </citation>
    <scope>NUCLEOTIDE SEQUENCE</scope>
    <source>
        <strain evidence="2">CAN-66</strain>
        <tissue evidence="2">Leaf</tissue>
    </source>
</reference>
<dbReference type="Gene3D" id="3.30.530.20">
    <property type="match status" value="1"/>
</dbReference>
<dbReference type="GO" id="GO:0006952">
    <property type="term" value="P:defense response"/>
    <property type="evidence" value="ECO:0007669"/>
    <property type="project" value="InterPro"/>
</dbReference>
<protein>
    <recommendedName>
        <fullName evidence="1">Bet v I/Major latex protein domain-containing protein</fullName>
    </recommendedName>
</protein>
<gene>
    <name evidence="2" type="ORF">OSB04_023222</name>
</gene>
<dbReference type="SMART" id="SM01037">
    <property type="entry name" value="Bet_v_1"/>
    <property type="match status" value="1"/>
</dbReference>
<feature type="domain" description="Bet v I/Major latex protein" evidence="1">
    <location>
        <begin position="1"/>
        <end position="98"/>
    </location>
</feature>
<organism evidence="2 3">
    <name type="scientific">Centaurea solstitialis</name>
    <name type="common">yellow star-thistle</name>
    <dbReference type="NCBI Taxonomy" id="347529"/>
    <lineage>
        <taxon>Eukaryota</taxon>
        <taxon>Viridiplantae</taxon>
        <taxon>Streptophyta</taxon>
        <taxon>Embryophyta</taxon>
        <taxon>Tracheophyta</taxon>
        <taxon>Spermatophyta</taxon>
        <taxon>Magnoliopsida</taxon>
        <taxon>eudicotyledons</taxon>
        <taxon>Gunneridae</taxon>
        <taxon>Pentapetalae</taxon>
        <taxon>asterids</taxon>
        <taxon>campanulids</taxon>
        <taxon>Asterales</taxon>
        <taxon>Asteraceae</taxon>
        <taxon>Carduoideae</taxon>
        <taxon>Cardueae</taxon>
        <taxon>Centaureinae</taxon>
        <taxon>Centaurea</taxon>
    </lineage>
</organism>
<dbReference type="InterPro" id="IPR051761">
    <property type="entry name" value="MLP-like_ligand-binding"/>
</dbReference>
<dbReference type="InterPro" id="IPR000916">
    <property type="entry name" value="Bet_v_I/MLP"/>
</dbReference>
<evidence type="ECO:0000313" key="2">
    <source>
        <dbReference type="EMBL" id="KAJ9543515.1"/>
    </source>
</evidence>
<dbReference type="PANTHER" id="PTHR31907">
    <property type="entry name" value="MLP-LIKE PROTEIN 423"/>
    <property type="match status" value="1"/>
</dbReference>
<name>A0AA38W975_9ASTR</name>